<comment type="caution">
    <text evidence="2">The sequence shown here is derived from an EMBL/GenBank/DDBJ whole genome shotgun (WGS) entry which is preliminary data.</text>
</comment>
<dbReference type="EMBL" id="JAAIUW010000010">
    <property type="protein sequence ID" value="KAF7811434.1"/>
    <property type="molecule type" value="Genomic_DNA"/>
</dbReference>
<dbReference type="AlphaFoldDB" id="A0A834SWP2"/>
<evidence type="ECO:0000313" key="2">
    <source>
        <dbReference type="EMBL" id="KAF7811434.1"/>
    </source>
</evidence>
<feature type="domain" description="DUF7653" evidence="1">
    <location>
        <begin position="39"/>
        <end position="159"/>
    </location>
</feature>
<organism evidence="2 3">
    <name type="scientific">Senna tora</name>
    <dbReference type="NCBI Taxonomy" id="362788"/>
    <lineage>
        <taxon>Eukaryota</taxon>
        <taxon>Viridiplantae</taxon>
        <taxon>Streptophyta</taxon>
        <taxon>Embryophyta</taxon>
        <taxon>Tracheophyta</taxon>
        <taxon>Spermatophyta</taxon>
        <taxon>Magnoliopsida</taxon>
        <taxon>eudicotyledons</taxon>
        <taxon>Gunneridae</taxon>
        <taxon>Pentapetalae</taxon>
        <taxon>rosids</taxon>
        <taxon>fabids</taxon>
        <taxon>Fabales</taxon>
        <taxon>Fabaceae</taxon>
        <taxon>Caesalpinioideae</taxon>
        <taxon>Cassia clade</taxon>
        <taxon>Senna</taxon>
    </lineage>
</organism>
<dbReference type="Proteomes" id="UP000634136">
    <property type="component" value="Unassembled WGS sequence"/>
</dbReference>
<dbReference type="InterPro" id="IPR056070">
    <property type="entry name" value="DUF7653"/>
</dbReference>
<evidence type="ECO:0000313" key="3">
    <source>
        <dbReference type="Proteomes" id="UP000634136"/>
    </source>
</evidence>
<keyword evidence="3" id="KW-1185">Reference proteome</keyword>
<sequence length="252" mass="29237">MRCLDVELELRTRRLEKEINEIQSGLEKEFDRRSSDWSVKLEKCQLEEQRLRERDGKESVAGDGKESVAATYKLDKELFARCLQNQGLTMLNESSYFCSELIEFIKGKGDLLHQDFLQEKFGLNGQFIVESDSNIQSIESGIEGLSRSLHDKSSLLTSKFLSQFIDADNLAKVNDQSSEDIIRTELKAECLVTSLLREKLYSKERQVLKSKMFKKDESVNPFKVICKNLKELTIMREYRPKCQRREISCGRK</sequence>
<protein>
    <submittedName>
        <fullName evidence="2">Golgin subfamily B member 1-like</fullName>
    </submittedName>
</protein>
<name>A0A834SWP2_9FABA</name>
<dbReference type="PANTHER" id="PTHR47491">
    <property type="entry name" value="CAP-GLY DOMAIN LINKER"/>
    <property type="match status" value="1"/>
</dbReference>
<proteinExistence type="predicted"/>
<dbReference type="Pfam" id="PF24670">
    <property type="entry name" value="DUF7653"/>
    <property type="match status" value="1"/>
</dbReference>
<gene>
    <name evidence="2" type="ORF">G2W53_032410</name>
</gene>
<reference evidence="2" key="1">
    <citation type="submission" date="2020-09" db="EMBL/GenBank/DDBJ databases">
        <title>Genome-Enabled Discovery of Anthraquinone Biosynthesis in Senna tora.</title>
        <authorList>
            <person name="Kang S.-H."/>
            <person name="Pandey R.P."/>
            <person name="Lee C.-M."/>
            <person name="Sim J.-S."/>
            <person name="Jeong J.-T."/>
            <person name="Choi B.-S."/>
            <person name="Jung M."/>
            <person name="Ginzburg D."/>
            <person name="Zhao K."/>
            <person name="Won S.Y."/>
            <person name="Oh T.-J."/>
            <person name="Yu Y."/>
            <person name="Kim N.-H."/>
            <person name="Lee O.R."/>
            <person name="Lee T.-H."/>
            <person name="Bashyal P."/>
            <person name="Kim T.-S."/>
            <person name="Lee W.-H."/>
            <person name="Kawkins C."/>
            <person name="Kim C.-K."/>
            <person name="Kim J.S."/>
            <person name="Ahn B.O."/>
            <person name="Rhee S.Y."/>
            <person name="Sohng J.K."/>
        </authorList>
    </citation>
    <scope>NUCLEOTIDE SEQUENCE</scope>
    <source>
        <tissue evidence="2">Leaf</tissue>
    </source>
</reference>
<dbReference type="PANTHER" id="PTHR47491:SF5">
    <property type="entry name" value="CAP-GLY DOMAIN LINKER"/>
    <property type="match status" value="1"/>
</dbReference>
<evidence type="ECO:0000259" key="1">
    <source>
        <dbReference type="Pfam" id="PF24670"/>
    </source>
</evidence>
<dbReference type="OrthoDB" id="1938127at2759"/>
<accession>A0A834SWP2</accession>